<dbReference type="PANTHER" id="PTHR48413:SF1">
    <property type="entry name" value="PROTEIN HEAT-STRESS-ASSOCIATED 32"/>
    <property type="match status" value="1"/>
</dbReference>
<dbReference type="EMBL" id="LWMS01000021">
    <property type="protein sequence ID" value="PWL08238.1"/>
    <property type="molecule type" value="Genomic_DNA"/>
</dbReference>
<dbReference type="Proteomes" id="UP000246004">
    <property type="component" value="Unassembled WGS sequence"/>
</dbReference>
<protein>
    <recommendedName>
        <fullName evidence="2">Phosphosulfolactate synthase</fullName>
        <ecNumber evidence="2">4.4.1.19</ecNumber>
    </recommendedName>
</protein>
<evidence type="ECO:0000313" key="5">
    <source>
        <dbReference type="Proteomes" id="UP000217528"/>
    </source>
</evidence>
<gene>
    <name evidence="4" type="primary">yitD</name>
    <name evidence="3" type="ORF">ASJ82_00750</name>
    <name evidence="4" type="ORF">MSCUN_08590</name>
</gene>
<comment type="similarity">
    <text evidence="1">Belongs to the phosphosulfolactate synthase family.</text>
</comment>
<dbReference type="Proteomes" id="UP000217528">
    <property type="component" value="Unassembled WGS sequence"/>
</dbReference>
<keyword evidence="4" id="KW-0456">Lyase</keyword>
<organism evidence="3 5">
    <name type="scientific">Methanosphaera cuniculi</name>
    <dbReference type="NCBI Taxonomy" id="1077256"/>
    <lineage>
        <taxon>Archaea</taxon>
        <taxon>Methanobacteriati</taxon>
        <taxon>Methanobacteriota</taxon>
        <taxon>Methanomada group</taxon>
        <taxon>Methanobacteria</taxon>
        <taxon>Methanobacteriales</taxon>
        <taxon>Methanobacteriaceae</taxon>
        <taxon>Methanosphaera</taxon>
    </lineage>
</organism>
<dbReference type="Pfam" id="PF02679">
    <property type="entry name" value="ComA"/>
    <property type="match status" value="1"/>
</dbReference>
<dbReference type="RefSeq" id="WP_095608387.1">
    <property type="nucleotide sequence ID" value="NZ_LMVN01000010.1"/>
</dbReference>
<dbReference type="SUPFAM" id="SSF102110">
    <property type="entry name" value="(2r)-phospho-3-sulfolactate synthase ComA"/>
    <property type="match status" value="1"/>
</dbReference>
<dbReference type="PANTHER" id="PTHR48413">
    <property type="match status" value="1"/>
</dbReference>
<dbReference type="AlphaFoldDB" id="A0A2A2HED6"/>
<name>A0A2A2HED6_9EURY</name>
<reference evidence="4 6" key="1">
    <citation type="submission" date="2016-04" db="EMBL/GenBank/DDBJ databases">
        <title>Genome sequence of Methanosphaera cuniculi DSM 4103.</title>
        <authorList>
            <person name="Poehlein A."/>
            <person name="Seedorf H."/>
            <person name="Daniel R."/>
        </authorList>
    </citation>
    <scope>NUCLEOTIDE SEQUENCE [LARGE SCALE GENOMIC DNA]</scope>
    <source>
        <strain evidence="4 6">DSM 4103</strain>
    </source>
</reference>
<dbReference type="EMBL" id="LMVN01000010">
    <property type="protein sequence ID" value="PAV07688.1"/>
    <property type="molecule type" value="Genomic_DNA"/>
</dbReference>
<dbReference type="InterPro" id="IPR036112">
    <property type="entry name" value="ComA_synth_sf"/>
</dbReference>
<evidence type="ECO:0000256" key="2">
    <source>
        <dbReference type="NCBIfam" id="TIGR03849"/>
    </source>
</evidence>
<evidence type="ECO:0000313" key="6">
    <source>
        <dbReference type="Proteomes" id="UP000246004"/>
    </source>
</evidence>
<dbReference type="GO" id="GO:0043817">
    <property type="term" value="F:phosphosulfolactate synthase activity"/>
    <property type="evidence" value="ECO:0007669"/>
    <property type="project" value="UniProtKB-UniRule"/>
</dbReference>
<evidence type="ECO:0000313" key="4">
    <source>
        <dbReference type="EMBL" id="PWL08238.1"/>
    </source>
</evidence>
<keyword evidence="5" id="KW-1185">Reference proteome</keyword>
<dbReference type="NCBIfam" id="TIGR03849">
    <property type="entry name" value="arch_ComA"/>
    <property type="match status" value="1"/>
</dbReference>
<comment type="caution">
    <text evidence="3">The sequence shown here is derived from an EMBL/GenBank/DDBJ whole genome shotgun (WGS) entry which is preliminary data.</text>
</comment>
<dbReference type="Gene3D" id="3.20.20.70">
    <property type="entry name" value="Aldolase class I"/>
    <property type="match status" value="1"/>
</dbReference>
<proteinExistence type="inferred from homology"/>
<dbReference type="InterPro" id="IPR003830">
    <property type="entry name" value="ComA_synth"/>
</dbReference>
<evidence type="ECO:0000313" key="3">
    <source>
        <dbReference type="EMBL" id="PAV07688.1"/>
    </source>
</evidence>
<dbReference type="EC" id="4.4.1.19" evidence="2"/>
<reference evidence="3 5" key="2">
    <citation type="journal article" date="2017" name="BMC Genomics">
        <title>Genomic analysis of methanogenic archaea reveals a shift towards energy conservation.</title>
        <authorList>
            <person name="Gilmore S.P."/>
            <person name="Henske J.K."/>
            <person name="Sexton J.A."/>
            <person name="Solomon K.V."/>
            <person name="Seppala S."/>
            <person name="Yoo J.I."/>
            <person name="Huyett L.M."/>
            <person name="Pressman A."/>
            <person name="Cogan J.Z."/>
            <person name="Kivenson V."/>
            <person name="Peng X."/>
            <person name="Tan Y."/>
            <person name="Valentine D.L."/>
            <person name="O'Malley M.A."/>
        </authorList>
    </citation>
    <scope>NUCLEOTIDE SEQUENCE [LARGE SCALE GENOMIC DNA]</scope>
    <source>
        <strain evidence="3 5">1R-7</strain>
    </source>
</reference>
<sequence length="252" mass="28529">MKAFEFLDKVGKIDTNTMVLDKAIGYNTLDDMLTMTGEYFNLVKYGWGTSILIDEDIIQKKNDLYHTYDIKTYPGGTLFELAYKYGEIDKFFDTLDKLNFNAVEISNGSTDIPEVDRADIIKQAKQLGFFTLSEVGKKNPKLDQEYSEQTRVELINKDLESGSDLVIIEGRESGKNIGIYDNSGNIKKDTFNMIINNTKKDKILWEAPQKNQQIDLILTLGNNVNLGNINSNDIISLETLRRGLRGDTLGKV</sequence>
<evidence type="ECO:0000256" key="1">
    <source>
        <dbReference type="ARBA" id="ARBA00010424"/>
    </source>
</evidence>
<dbReference type="InterPro" id="IPR022370">
    <property type="entry name" value="Arch_ComA"/>
</dbReference>
<dbReference type="GO" id="GO:0019295">
    <property type="term" value="P:coenzyme M biosynthetic process"/>
    <property type="evidence" value="ECO:0007669"/>
    <property type="project" value="InterPro"/>
</dbReference>
<dbReference type="InterPro" id="IPR013785">
    <property type="entry name" value="Aldolase_TIM"/>
</dbReference>
<accession>A0A2A2HED6</accession>
<dbReference type="OrthoDB" id="6405at2157"/>